<keyword evidence="3" id="KW-1185">Reference proteome</keyword>
<feature type="region of interest" description="Disordered" evidence="1">
    <location>
        <begin position="70"/>
        <end position="148"/>
    </location>
</feature>
<name>A0A9P5N5N0_9AGAM</name>
<comment type="caution">
    <text evidence="2">The sequence shown here is derived from an EMBL/GenBank/DDBJ whole genome shotgun (WGS) entry which is preliminary data.</text>
</comment>
<evidence type="ECO:0000256" key="1">
    <source>
        <dbReference type="SAM" id="MobiDB-lite"/>
    </source>
</evidence>
<evidence type="ECO:0000313" key="3">
    <source>
        <dbReference type="Proteomes" id="UP000759537"/>
    </source>
</evidence>
<dbReference type="EMBL" id="WHVB01000001">
    <property type="protein sequence ID" value="KAF8487173.1"/>
    <property type="molecule type" value="Genomic_DNA"/>
</dbReference>
<gene>
    <name evidence="2" type="ORF">DFH94DRAFT_678215</name>
</gene>
<dbReference type="AlphaFoldDB" id="A0A9P5N5N0"/>
<accession>A0A9P5N5N0</accession>
<feature type="compositionally biased region" description="Polar residues" evidence="1">
    <location>
        <begin position="135"/>
        <end position="148"/>
    </location>
</feature>
<feature type="compositionally biased region" description="Low complexity" evidence="1">
    <location>
        <begin position="113"/>
        <end position="126"/>
    </location>
</feature>
<reference evidence="2" key="1">
    <citation type="submission" date="2019-10" db="EMBL/GenBank/DDBJ databases">
        <authorList>
            <consortium name="DOE Joint Genome Institute"/>
            <person name="Kuo A."/>
            <person name="Miyauchi S."/>
            <person name="Kiss E."/>
            <person name="Drula E."/>
            <person name="Kohler A."/>
            <person name="Sanchez-Garcia M."/>
            <person name="Andreopoulos B."/>
            <person name="Barry K.W."/>
            <person name="Bonito G."/>
            <person name="Buee M."/>
            <person name="Carver A."/>
            <person name="Chen C."/>
            <person name="Cichocki N."/>
            <person name="Clum A."/>
            <person name="Culley D."/>
            <person name="Crous P.W."/>
            <person name="Fauchery L."/>
            <person name="Girlanda M."/>
            <person name="Hayes R."/>
            <person name="Keri Z."/>
            <person name="LaButti K."/>
            <person name="Lipzen A."/>
            <person name="Lombard V."/>
            <person name="Magnuson J."/>
            <person name="Maillard F."/>
            <person name="Morin E."/>
            <person name="Murat C."/>
            <person name="Nolan M."/>
            <person name="Ohm R."/>
            <person name="Pangilinan J."/>
            <person name="Pereira M."/>
            <person name="Perotto S."/>
            <person name="Peter M."/>
            <person name="Riley R."/>
            <person name="Sitrit Y."/>
            <person name="Stielow B."/>
            <person name="Szollosi G."/>
            <person name="Zifcakova L."/>
            <person name="Stursova M."/>
            <person name="Spatafora J.W."/>
            <person name="Tedersoo L."/>
            <person name="Vaario L.-M."/>
            <person name="Yamada A."/>
            <person name="Yan M."/>
            <person name="Wang P."/>
            <person name="Xu J."/>
            <person name="Bruns T."/>
            <person name="Baldrian P."/>
            <person name="Vilgalys R."/>
            <person name="Henrissat B."/>
            <person name="Grigoriev I.V."/>
            <person name="Hibbett D."/>
            <person name="Nagy L.G."/>
            <person name="Martin F.M."/>
        </authorList>
    </citation>
    <scope>NUCLEOTIDE SEQUENCE</scope>
    <source>
        <strain evidence="2">Prilba</strain>
    </source>
</reference>
<organism evidence="2 3">
    <name type="scientific">Russula ochroleuca</name>
    <dbReference type="NCBI Taxonomy" id="152965"/>
    <lineage>
        <taxon>Eukaryota</taxon>
        <taxon>Fungi</taxon>
        <taxon>Dikarya</taxon>
        <taxon>Basidiomycota</taxon>
        <taxon>Agaricomycotina</taxon>
        <taxon>Agaricomycetes</taxon>
        <taxon>Russulales</taxon>
        <taxon>Russulaceae</taxon>
        <taxon>Russula</taxon>
    </lineage>
</organism>
<dbReference type="Proteomes" id="UP000759537">
    <property type="component" value="Unassembled WGS sequence"/>
</dbReference>
<reference evidence="2" key="2">
    <citation type="journal article" date="2020" name="Nat. Commun.">
        <title>Large-scale genome sequencing of mycorrhizal fungi provides insights into the early evolution of symbiotic traits.</title>
        <authorList>
            <person name="Miyauchi S."/>
            <person name="Kiss E."/>
            <person name="Kuo A."/>
            <person name="Drula E."/>
            <person name="Kohler A."/>
            <person name="Sanchez-Garcia M."/>
            <person name="Morin E."/>
            <person name="Andreopoulos B."/>
            <person name="Barry K.W."/>
            <person name="Bonito G."/>
            <person name="Buee M."/>
            <person name="Carver A."/>
            <person name="Chen C."/>
            <person name="Cichocki N."/>
            <person name="Clum A."/>
            <person name="Culley D."/>
            <person name="Crous P.W."/>
            <person name="Fauchery L."/>
            <person name="Girlanda M."/>
            <person name="Hayes R.D."/>
            <person name="Keri Z."/>
            <person name="LaButti K."/>
            <person name="Lipzen A."/>
            <person name="Lombard V."/>
            <person name="Magnuson J."/>
            <person name="Maillard F."/>
            <person name="Murat C."/>
            <person name="Nolan M."/>
            <person name="Ohm R.A."/>
            <person name="Pangilinan J."/>
            <person name="Pereira M.F."/>
            <person name="Perotto S."/>
            <person name="Peter M."/>
            <person name="Pfister S."/>
            <person name="Riley R."/>
            <person name="Sitrit Y."/>
            <person name="Stielow J.B."/>
            <person name="Szollosi G."/>
            <person name="Zifcakova L."/>
            <person name="Stursova M."/>
            <person name="Spatafora J.W."/>
            <person name="Tedersoo L."/>
            <person name="Vaario L.M."/>
            <person name="Yamada A."/>
            <person name="Yan M."/>
            <person name="Wang P."/>
            <person name="Xu J."/>
            <person name="Bruns T."/>
            <person name="Baldrian P."/>
            <person name="Vilgalys R."/>
            <person name="Dunand C."/>
            <person name="Henrissat B."/>
            <person name="Grigoriev I.V."/>
            <person name="Hibbett D."/>
            <person name="Nagy L.G."/>
            <person name="Martin F.M."/>
        </authorList>
    </citation>
    <scope>NUCLEOTIDE SEQUENCE</scope>
    <source>
        <strain evidence="2">Prilba</strain>
    </source>
</reference>
<protein>
    <submittedName>
        <fullName evidence="2">Uncharacterized protein</fullName>
    </submittedName>
</protein>
<feature type="compositionally biased region" description="Basic and acidic residues" evidence="1">
    <location>
        <begin position="77"/>
        <end position="93"/>
    </location>
</feature>
<proteinExistence type="predicted"/>
<sequence length="539" mass="60187">MLVILLSTHLYANTRSQLDYIARGLKYAKLWCLSGDRDPNPALHYVRVKERIYQAGASWVAWIKQRGAATRSTGYTQRERHAPHGNDKSDRKTFGHLADSEGVDPRALSGSETSAPSPDSDPTPLDSTHHHPSPQIWSNGPPRTNSSIKIAFGTGSARNAIIIASSPITRVGTPDHQTKSLPSRKITLWPGPSVLYELFTTLTAKGPTQNWTPRPLLSPLNPPSRSGQYSILIRFSGTSRIYRVRREKEQSSTPGVHMRLSGVVRVPWEWYFRVELANCSTGADLSIKNKSTTLPNGLPVRGSPPKKRNRIRIATRMLWGRQRGVLSGKGARNLFLQYALAQNGREKKKPRNTTSAKECGTRYSTRLVLEVKCLVYDVHGRGERGETQCAASALHVQLVCQEGFKALSHHLSLWASWSSVVPLNDLRFTSNSKPTQFAKTYGSLRREPSDVPPDVAPRKHRLKSPFSEKILQMALSWSKAEVIGVPWWAWLLVSGRLEFRKRPVWGPLTVQVSGFAVRNQETVSISRFNVVPAACFELN</sequence>
<evidence type="ECO:0000313" key="2">
    <source>
        <dbReference type="EMBL" id="KAF8487173.1"/>
    </source>
</evidence>